<comment type="pathway">
    <text evidence="1 9 11">Cofactor biosynthesis; thiamine diphosphate biosynthesis; thiamine phosphate from 4-amino-2-methyl-5-diphosphomethylpyrimidine and 4-methyl-5-(2-phosphoethyl)-thiazole: step 1/1.</text>
</comment>
<comment type="catalytic activity">
    <reaction evidence="6 9 10">
        <text>4-methyl-5-(2-phosphooxyethyl)-thiazole + 4-amino-2-methyl-5-(diphosphooxymethyl)pyrimidine + H(+) = thiamine phosphate + diphosphate</text>
        <dbReference type="Rhea" id="RHEA:22328"/>
        <dbReference type="ChEBI" id="CHEBI:15378"/>
        <dbReference type="ChEBI" id="CHEBI:33019"/>
        <dbReference type="ChEBI" id="CHEBI:37575"/>
        <dbReference type="ChEBI" id="CHEBI:57841"/>
        <dbReference type="ChEBI" id="CHEBI:58296"/>
        <dbReference type="EC" id="2.5.1.3"/>
    </reaction>
</comment>
<evidence type="ECO:0000256" key="1">
    <source>
        <dbReference type="ARBA" id="ARBA00005165"/>
    </source>
</evidence>
<comment type="function">
    <text evidence="9">Condenses 4-methyl-5-(beta-hydroxyethyl)thiazole monophosphate (THZ-P) and 2-methyl-4-amino-5-hydroxymethyl pyrimidine pyrophosphate (HMP-PP) to form thiamine monophosphate (TMP).</text>
</comment>
<evidence type="ECO:0000256" key="6">
    <source>
        <dbReference type="ARBA" id="ARBA00047334"/>
    </source>
</evidence>
<comment type="catalytic activity">
    <reaction evidence="7 9 10">
        <text>2-(2-carboxy-4-methylthiazol-5-yl)ethyl phosphate + 4-amino-2-methyl-5-(diphosphooxymethyl)pyrimidine + 2 H(+) = thiamine phosphate + CO2 + diphosphate</text>
        <dbReference type="Rhea" id="RHEA:47848"/>
        <dbReference type="ChEBI" id="CHEBI:15378"/>
        <dbReference type="ChEBI" id="CHEBI:16526"/>
        <dbReference type="ChEBI" id="CHEBI:33019"/>
        <dbReference type="ChEBI" id="CHEBI:37575"/>
        <dbReference type="ChEBI" id="CHEBI:57841"/>
        <dbReference type="ChEBI" id="CHEBI:62890"/>
        <dbReference type="EC" id="2.5.1.3"/>
    </reaction>
</comment>
<dbReference type="InterPro" id="IPR022998">
    <property type="entry name" value="ThiamineP_synth_TenI"/>
</dbReference>
<evidence type="ECO:0000256" key="8">
    <source>
        <dbReference type="ARBA" id="ARBA00047883"/>
    </source>
</evidence>
<feature type="binding site" evidence="9">
    <location>
        <position position="214"/>
    </location>
    <ligand>
        <name>Mg(2+)</name>
        <dbReference type="ChEBI" id="CHEBI:18420"/>
    </ligand>
</feature>
<evidence type="ECO:0000313" key="15">
    <source>
        <dbReference type="Proteomes" id="UP000318081"/>
    </source>
</evidence>
<comment type="cofactor">
    <cofactor evidence="9">
        <name>Mg(2+)</name>
        <dbReference type="ChEBI" id="CHEBI:18420"/>
    </cofactor>
    <text evidence="9">Binds 1 Mg(2+) ion per subunit.</text>
</comment>
<dbReference type="NCBIfam" id="TIGR00693">
    <property type="entry name" value="thiE"/>
    <property type="match status" value="1"/>
</dbReference>
<feature type="binding site" evidence="9">
    <location>
        <position position="233"/>
    </location>
    <ligand>
        <name>Mg(2+)</name>
        <dbReference type="ChEBI" id="CHEBI:18420"/>
    </ligand>
</feature>
<dbReference type="Gene3D" id="3.20.20.70">
    <property type="entry name" value="Aldolase class I"/>
    <property type="match status" value="1"/>
</dbReference>
<accession>A0ABX5XGJ3</accession>
<feature type="binding site" evidence="9">
    <location>
        <position position="252"/>
    </location>
    <ligand>
        <name>4-amino-2-methyl-5-(diphosphooxymethyl)pyrimidine</name>
        <dbReference type="ChEBI" id="CHEBI:57841"/>
    </ligand>
</feature>
<dbReference type="InterPro" id="IPR034291">
    <property type="entry name" value="TMP_synthase"/>
</dbReference>
<gene>
    <name evidence="9 14" type="primary">thiE</name>
    <name evidence="14" type="ORF">TBK1r_00190</name>
</gene>
<dbReference type="NCBIfam" id="NF002727">
    <property type="entry name" value="PRK02615.1"/>
    <property type="match status" value="1"/>
</dbReference>
<organism evidence="14 15">
    <name type="scientific">Stieleria magnilauensis</name>
    <dbReference type="NCBI Taxonomy" id="2527963"/>
    <lineage>
        <taxon>Bacteria</taxon>
        <taxon>Pseudomonadati</taxon>
        <taxon>Planctomycetota</taxon>
        <taxon>Planctomycetia</taxon>
        <taxon>Pirellulales</taxon>
        <taxon>Pirellulaceae</taxon>
        <taxon>Stieleria</taxon>
    </lineage>
</organism>
<dbReference type="GO" id="GO:0004789">
    <property type="term" value="F:thiamine-phosphate diphosphorylase activity"/>
    <property type="evidence" value="ECO:0007669"/>
    <property type="project" value="UniProtKB-EC"/>
</dbReference>
<dbReference type="CDD" id="cd00564">
    <property type="entry name" value="TMP_TenI"/>
    <property type="match status" value="1"/>
</dbReference>
<dbReference type="InterPro" id="IPR041397">
    <property type="entry name" value="ThiD2"/>
</dbReference>
<keyword evidence="3 9" id="KW-0479">Metal-binding</keyword>
<dbReference type="EC" id="2.5.1.3" evidence="9"/>
<comment type="catalytic activity">
    <reaction evidence="8 9 10">
        <text>2-[(2R,5Z)-2-carboxy-4-methylthiazol-5(2H)-ylidene]ethyl phosphate + 4-amino-2-methyl-5-(diphosphooxymethyl)pyrimidine + 2 H(+) = thiamine phosphate + CO2 + diphosphate</text>
        <dbReference type="Rhea" id="RHEA:47844"/>
        <dbReference type="ChEBI" id="CHEBI:15378"/>
        <dbReference type="ChEBI" id="CHEBI:16526"/>
        <dbReference type="ChEBI" id="CHEBI:33019"/>
        <dbReference type="ChEBI" id="CHEBI:37575"/>
        <dbReference type="ChEBI" id="CHEBI:57841"/>
        <dbReference type="ChEBI" id="CHEBI:62899"/>
        <dbReference type="EC" id="2.5.1.3"/>
    </reaction>
</comment>
<evidence type="ECO:0000256" key="5">
    <source>
        <dbReference type="ARBA" id="ARBA00022977"/>
    </source>
</evidence>
<keyword evidence="5 9" id="KW-0784">Thiamine biosynthesis</keyword>
<dbReference type="RefSeq" id="WP_145206960.1">
    <property type="nucleotide sequence ID" value="NZ_CP036432.1"/>
</dbReference>
<comment type="similarity">
    <text evidence="9 10">Belongs to the thiamine-phosphate synthase family.</text>
</comment>
<evidence type="ECO:0000313" key="14">
    <source>
        <dbReference type="EMBL" id="QDV81104.1"/>
    </source>
</evidence>
<dbReference type="PANTHER" id="PTHR20857:SF15">
    <property type="entry name" value="THIAMINE-PHOSPHATE SYNTHASE"/>
    <property type="match status" value="1"/>
</dbReference>
<dbReference type="EMBL" id="CP036432">
    <property type="protein sequence ID" value="QDV81104.1"/>
    <property type="molecule type" value="Genomic_DNA"/>
</dbReference>
<evidence type="ECO:0000256" key="7">
    <source>
        <dbReference type="ARBA" id="ARBA00047851"/>
    </source>
</evidence>
<feature type="binding site" evidence="9">
    <location>
        <position position="311"/>
    </location>
    <ligand>
        <name>2-[(2R,5Z)-2-carboxy-4-methylthiazol-5(2H)-ylidene]ethyl phosphate</name>
        <dbReference type="ChEBI" id="CHEBI:62899"/>
    </ligand>
</feature>
<evidence type="ECO:0000259" key="12">
    <source>
        <dbReference type="Pfam" id="PF02581"/>
    </source>
</evidence>
<evidence type="ECO:0000256" key="11">
    <source>
        <dbReference type="RuleBase" id="RU004253"/>
    </source>
</evidence>
<dbReference type="InterPro" id="IPR013785">
    <property type="entry name" value="Aldolase_TIM"/>
</dbReference>
<dbReference type="SUPFAM" id="SSF51391">
    <property type="entry name" value="Thiamin phosphate synthase"/>
    <property type="match status" value="1"/>
</dbReference>
<dbReference type="HAMAP" id="MF_00097">
    <property type="entry name" value="TMP_synthase"/>
    <property type="match status" value="1"/>
</dbReference>
<evidence type="ECO:0000256" key="4">
    <source>
        <dbReference type="ARBA" id="ARBA00022842"/>
    </source>
</evidence>
<evidence type="ECO:0000256" key="3">
    <source>
        <dbReference type="ARBA" id="ARBA00022723"/>
    </source>
</evidence>
<keyword evidence="15" id="KW-1185">Reference proteome</keyword>
<keyword evidence="2 9" id="KW-0808">Transferase</keyword>
<dbReference type="Proteomes" id="UP000318081">
    <property type="component" value="Chromosome"/>
</dbReference>
<feature type="binding site" evidence="9">
    <location>
        <begin position="278"/>
        <end position="280"/>
    </location>
    <ligand>
        <name>2-[(2R,5Z)-2-carboxy-4-methylthiazol-5(2H)-ylidene]ethyl phosphate</name>
        <dbReference type="ChEBI" id="CHEBI:62899"/>
    </ligand>
</feature>
<evidence type="ECO:0000256" key="2">
    <source>
        <dbReference type="ARBA" id="ARBA00022679"/>
    </source>
</evidence>
<evidence type="ECO:0000256" key="10">
    <source>
        <dbReference type="RuleBase" id="RU003826"/>
    </source>
</evidence>
<sequence>MNDSRQISYRILDASANRAAEGIRTIEEFARFGLEDSDSAGAAKALRHELAAALSQLNRTELLTARDTDADVGTTLQTAAEYSRTEIADVITAAAERVQQSLRVLEEYGKTIDVEFARRIESLRYRAYTHHRRIELQAMAHRRTRRLAEAVLYLLIDCGSSESMFVETIRSLSQAGVDVFQLRDKQASDRELFERAKVGAAIAKDCDALFIVNDRADIALSADADGVHVGQDELPATMARRVLGGGRLVGVSTHDIAQVHQAIADGADYIGCGPTFPSTTKSFDAHAGTAFLEQVHAETRQTPRPAFAIGGINPQNLDQVTACGFHRIAVTAAINDADDPAAAARALRRRLDASAG</sequence>
<feature type="binding site" evidence="9">
    <location>
        <begin position="181"/>
        <end position="185"/>
    </location>
    <ligand>
        <name>4-amino-2-methyl-5-(diphosphooxymethyl)pyrimidine</name>
        <dbReference type="ChEBI" id="CHEBI:57841"/>
    </ligand>
</feature>
<evidence type="ECO:0000256" key="9">
    <source>
        <dbReference type="HAMAP-Rule" id="MF_00097"/>
    </source>
</evidence>
<dbReference type="InterPro" id="IPR016229">
    <property type="entry name" value="TMP_synthase_cyanobac_bac"/>
</dbReference>
<feature type="domain" description="ThiD2" evidence="13">
    <location>
        <begin position="10"/>
        <end position="130"/>
    </location>
</feature>
<protein>
    <recommendedName>
        <fullName evidence="9">Thiamine-phosphate synthase</fullName>
        <shortName evidence="9">TP synthase</shortName>
        <shortName evidence="9">TPS</shortName>
        <ecNumber evidence="9">2.5.1.3</ecNumber>
    </recommendedName>
    <alternativeName>
        <fullName evidence="9">Thiamine-phosphate pyrophosphorylase</fullName>
        <shortName evidence="9">TMP pyrophosphorylase</shortName>
        <shortName evidence="9">TMP-PPase</shortName>
    </alternativeName>
</protein>
<dbReference type="PANTHER" id="PTHR20857">
    <property type="entry name" value="THIAMINE-PHOSPHATE PYROPHOSPHORYLASE"/>
    <property type="match status" value="1"/>
</dbReference>
<name>A0ABX5XGJ3_9BACT</name>
<feature type="binding site" evidence="9">
    <location>
        <position position="213"/>
    </location>
    <ligand>
        <name>4-amino-2-methyl-5-(diphosphooxymethyl)pyrimidine</name>
        <dbReference type="ChEBI" id="CHEBI:57841"/>
    </ligand>
</feature>
<evidence type="ECO:0000259" key="13">
    <source>
        <dbReference type="Pfam" id="PF17792"/>
    </source>
</evidence>
<keyword evidence="4 9" id="KW-0460">Magnesium</keyword>
<proteinExistence type="inferred from homology"/>
<dbReference type="Pfam" id="PF02581">
    <property type="entry name" value="TMP-TENI"/>
    <property type="match status" value="1"/>
</dbReference>
<dbReference type="InterPro" id="IPR036206">
    <property type="entry name" value="ThiamineP_synth_sf"/>
</dbReference>
<dbReference type="Pfam" id="PF17792">
    <property type="entry name" value="ThiD2"/>
    <property type="match status" value="1"/>
</dbReference>
<dbReference type="PIRSF" id="PIRSF000512">
    <property type="entry name" value="TMP_PPase_Cyanobac_prd"/>
    <property type="match status" value="1"/>
</dbReference>
<feature type="domain" description="Thiamine phosphate synthase/TenI" evidence="12">
    <location>
        <begin position="152"/>
        <end position="334"/>
    </location>
</feature>
<feature type="binding site" evidence="9">
    <location>
        <position position="281"/>
    </location>
    <ligand>
        <name>4-amino-2-methyl-5-(diphosphooxymethyl)pyrimidine</name>
        <dbReference type="ChEBI" id="CHEBI:57841"/>
    </ligand>
</feature>
<reference evidence="14 15" key="1">
    <citation type="submission" date="2019-02" db="EMBL/GenBank/DDBJ databases">
        <title>Deep-cultivation of Planctomycetes and their phenomic and genomic characterization uncovers novel biology.</title>
        <authorList>
            <person name="Wiegand S."/>
            <person name="Jogler M."/>
            <person name="Boedeker C."/>
            <person name="Pinto D."/>
            <person name="Vollmers J."/>
            <person name="Rivas-Marin E."/>
            <person name="Kohn T."/>
            <person name="Peeters S.H."/>
            <person name="Heuer A."/>
            <person name="Rast P."/>
            <person name="Oberbeckmann S."/>
            <person name="Bunk B."/>
            <person name="Jeske O."/>
            <person name="Meyerdierks A."/>
            <person name="Storesund J.E."/>
            <person name="Kallscheuer N."/>
            <person name="Luecker S."/>
            <person name="Lage O.M."/>
            <person name="Pohl T."/>
            <person name="Merkel B.J."/>
            <person name="Hornburger P."/>
            <person name="Mueller R.-W."/>
            <person name="Bruemmer F."/>
            <person name="Labrenz M."/>
            <person name="Spormann A.M."/>
            <person name="Op den Camp H."/>
            <person name="Overmann J."/>
            <person name="Amann R."/>
            <person name="Jetten M.S.M."/>
            <person name="Mascher T."/>
            <person name="Medema M.H."/>
            <person name="Devos D.P."/>
            <person name="Kaster A.-K."/>
            <person name="Ovreas L."/>
            <person name="Rohde M."/>
            <person name="Galperin M.Y."/>
            <person name="Jogler C."/>
        </authorList>
    </citation>
    <scope>NUCLEOTIDE SEQUENCE [LARGE SCALE GENOMIC DNA]</scope>
    <source>
        <strain evidence="14 15">TBK1r</strain>
    </source>
</reference>
<comment type="caution">
    <text evidence="9">Lacks conserved residue(s) required for the propagation of feature annotation.</text>
</comment>